<dbReference type="Proteomes" id="UP000624244">
    <property type="component" value="Unassembled WGS sequence"/>
</dbReference>
<dbReference type="AlphaFoldDB" id="A0A8H5ZNU9"/>
<protein>
    <submittedName>
        <fullName evidence="2">Uncharacterized protein</fullName>
    </submittedName>
</protein>
<reference evidence="2" key="1">
    <citation type="submission" date="2019-11" db="EMBL/GenBank/DDBJ databases">
        <title>Bipolaris sorokiniana Genome sequencing.</title>
        <authorList>
            <person name="Wang H."/>
        </authorList>
    </citation>
    <scope>NUCLEOTIDE SEQUENCE</scope>
</reference>
<sequence>MRLSEIAHAHASTCNPSGGQLARGSPVQAAVVLVPRSQCGYACAHNTRPSGCRGLCPKHDSIRSSSVE</sequence>
<dbReference type="EMBL" id="WNKQ01000001">
    <property type="protein sequence ID" value="KAF5853721.1"/>
    <property type="molecule type" value="Genomic_DNA"/>
</dbReference>
<proteinExistence type="predicted"/>
<name>A0A8H5ZNU9_COCSA</name>
<comment type="caution">
    <text evidence="2">The sequence shown here is derived from an EMBL/GenBank/DDBJ whole genome shotgun (WGS) entry which is preliminary data.</text>
</comment>
<evidence type="ECO:0000313" key="2">
    <source>
        <dbReference type="EMBL" id="KAF5853721.1"/>
    </source>
</evidence>
<feature type="region of interest" description="Disordered" evidence="1">
    <location>
        <begin position="1"/>
        <end position="23"/>
    </location>
</feature>
<organism evidence="2 3">
    <name type="scientific">Cochliobolus sativus</name>
    <name type="common">Common root rot and spot blotch fungus</name>
    <name type="synonym">Bipolaris sorokiniana</name>
    <dbReference type="NCBI Taxonomy" id="45130"/>
    <lineage>
        <taxon>Eukaryota</taxon>
        <taxon>Fungi</taxon>
        <taxon>Dikarya</taxon>
        <taxon>Ascomycota</taxon>
        <taxon>Pezizomycotina</taxon>
        <taxon>Dothideomycetes</taxon>
        <taxon>Pleosporomycetidae</taxon>
        <taxon>Pleosporales</taxon>
        <taxon>Pleosporineae</taxon>
        <taxon>Pleosporaceae</taxon>
        <taxon>Bipolaris</taxon>
    </lineage>
</organism>
<evidence type="ECO:0000256" key="1">
    <source>
        <dbReference type="SAM" id="MobiDB-lite"/>
    </source>
</evidence>
<evidence type="ECO:0000313" key="3">
    <source>
        <dbReference type="Proteomes" id="UP000624244"/>
    </source>
</evidence>
<accession>A0A8H5ZNU9</accession>
<gene>
    <name evidence="2" type="ORF">GGP41_006502</name>
</gene>